<evidence type="ECO:0000256" key="1">
    <source>
        <dbReference type="ARBA" id="ARBA00004123"/>
    </source>
</evidence>
<evidence type="ECO:0000256" key="20">
    <source>
        <dbReference type="ARBA" id="ARBA00023242"/>
    </source>
</evidence>
<dbReference type="GO" id="GO:0005546">
    <property type="term" value="F:phosphatidylinositol-4,5-bisphosphate binding"/>
    <property type="evidence" value="ECO:0007669"/>
    <property type="project" value="TreeGrafter"/>
</dbReference>
<dbReference type="GO" id="GO:0031902">
    <property type="term" value="C:late endosome membrane"/>
    <property type="evidence" value="ECO:0007669"/>
    <property type="project" value="UniProtKB-SubCell"/>
</dbReference>
<evidence type="ECO:0000313" key="26">
    <source>
        <dbReference type="EMBL" id="CAB3987977.1"/>
    </source>
</evidence>
<dbReference type="InterPro" id="IPR011993">
    <property type="entry name" value="PH-like_dom_sf"/>
</dbReference>
<name>A0A7D9HLG7_PARCT</name>
<keyword evidence="15" id="KW-0256">Endoplasmic reticulum</keyword>
<feature type="domain" description="CRIM" evidence="23">
    <location>
        <begin position="136"/>
        <end position="268"/>
    </location>
</feature>
<evidence type="ECO:0000259" key="25">
    <source>
        <dbReference type="Pfam" id="PF25322"/>
    </source>
</evidence>
<dbReference type="Gene3D" id="2.30.29.30">
    <property type="entry name" value="Pleckstrin-homology domain (PH domain)/Phosphotyrosine-binding domain (PTB)"/>
    <property type="match status" value="1"/>
</dbReference>
<evidence type="ECO:0000256" key="9">
    <source>
        <dbReference type="ARBA" id="ARBA00009407"/>
    </source>
</evidence>
<evidence type="ECO:0000256" key="18">
    <source>
        <dbReference type="ARBA" id="ARBA00023136"/>
    </source>
</evidence>
<dbReference type="GO" id="GO:0038203">
    <property type="term" value="P:TORC2 signaling"/>
    <property type="evidence" value="ECO:0007669"/>
    <property type="project" value="TreeGrafter"/>
</dbReference>
<dbReference type="GO" id="GO:0031932">
    <property type="term" value="C:TORC2 complex"/>
    <property type="evidence" value="ECO:0007669"/>
    <property type="project" value="InterPro"/>
</dbReference>
<keyword evidence="17" id="KW-0496">Mitochondrion</keyword>
<comment type="caution">
    <text evidence="26">The sequence shown here is derived from an EMBL/GenBank/DDBJ whole genome shotgun (WGS) entry which is preliminary data.</text>
</comment>
<comment type="subcellular location">
    <subcellularLocation>
        <location evidence="2">Cell membrane</location>
        <topology evidence="2">Peripheral membrane protein</topology>
    </subcellularLocation>
    <subcellularLocation>
        <location evidence="7">Cytoplasm</location>
        <location evidence="7">Perinuclear region</location>
    </subcellularLocation>
    <subcellularLocation>
        <location evidence="3">Early endosome membrane</location>
        <topology evidence="3">Peripheral membrane protein</topology>
    </subcellularLocation>
    <subcellularLocation>
        <location evidence="5">Endoplasmic reticulum membrane</location>
        <topology evidence="5">Peripheral membrane protein</topology>
    </subcellularLocation>
    <subcellularLocation>
        <location evidence="4">Golgi apparatus membrane</location>
        <topology evidence="4">Peripheral membrane protein</topology>
    </subcellularLocation>
    <subcellularLocation>
        <location evidence="8">Late endosome membrane</location>
        <topology evidence="8">Peripheral membrane protein</topology>
    </subcellularLocation>
    <subcellularLocation>
        <location evidence="21">Lysosome membrane</location>
        <topology evidence="21">Peripheral membrane protein</topology>
    </subcellularLocation>
    <subcellularLocation>
        <location evidence="6">Mitochondrion outer membrane</location>
        <topology evidence="6">Peripheral membrane protein</topology>
    </subcellularLocation>
    <subcellularLocation>
        <location evidence="1">Nucleus</location>
    </subcellularLocation>
</comment>
<dbReference type="PANTHER" id="PTHR13335:SF1">
    <property type="entry name" value="TARGET OF RAPAMYCIN COMPLEX 2 SUBUNIT MAPKAP1"/>
    <property type="match status" value="1"/>
</dbReference>
<feature type="domain" description="Target of rapamycin complex 2 subunit MAPKAP1-like Ras-binding" evidence="25">
    <location>
        <begin position="290"/>
        <end position="353"/>
    </location>
</feature>
<dbReference type="PANTHER" id="PTHR13335">
    <property type="entry name" value="TARGET OF RAPAMYCIN COMPLEX 2 SUBUNIT MAPKAP1"/>
    <property type="match status" value="1"/>
</dbReference>
<evidence type="ECO:0000313" key="27">
    <source>
        <dbReference type="Proteomes" id="UP001152795"/>
    </source>
</evidence>
<protein>
    <recommendedName>
        <fullName evidence="10">Target of rapamycin complex 2 subunit MAPKAP1</fullName>
    </recommendedName>
    <alternativeName>
        <fullName evidence="22">Stress-activated map kinase-interacting protein 1</fullName>
    </alternativeName>
</protein>
<evidence type="ECO:0000256" key="2">
    <source>
        <dbReference type="ARBA" id="ARBA00004202"/>
    </source>
</evidence>
<dbReference type="GO" id="GO:0031901">
    <property type="term" value="C:early endosome membrane"/>
    <property type="evidence" value="ECO:0007669"/>
    <property type="project" value="UniProtKB-SubCell"/>
</dbReference>
<dbReference type="InterPro" id="IPR057339">
    <property type="entry name" value="RBD_SIN1"/>
</dbReference>
<dbReference type="Pfam" id="PF16978">
    <property type="entry name" value="CRIM"/>
    <property type="match status" value="1"/>
</dbReference>
<keyword evidence="11" id="KW-1003">Cell membrane</keyword>
<dbReference type="GO" id="GO:0005789">
    <property type="term" value="C:endoplasmic reticulum membrane"/>
    <property type="evidence" value="ECO:0007669"/>
    <property type="project" value="UniProtKB-SubCell"/>
</dbReference>
<dbReference type="Proteomes" id="UP001152795">
    <property type="component" value="Unassembled WGS sequence"/>
</dbReference>
<keyword evidence="19" id="KW-0458">Lysosome</keyword>
<proteinExistence type="inferred from homology"/>
<dbReference type="Pfam" id="PF16979">
    <property type="entry name" value="SIN1_PH"/>
    <property type="match status" value="1"/>
</dbReference>
<dbReference type="GO" id="GO:0005634">
    <property type="term" value="C:nucleus"/>
    <property type="evidence" value="ECO:0007669"/>
    <property type="project" value="UniProtKB-SubCell"/>
</dbReference>
<evidence type="ECO:0000256" key="12">
    <source>
        <dbReference type="ARBA" id="ARBA00022490"/>
    </source>
</evidence>
<evidence type="ECO:0000256" key="6">
    <source>
        <dbReference type="ARBA" id="ARBA00004450"/>
    </source>
</evidence>
<dbReference type="GO" id="GO:0005886">
    <property type="term" value="C:plasma membrane"/>
    <property type="evidence" value="ECO:0007669"/>
    <property type="project" value="UniProtKB-SubCell"/>
</dbReference>
<keyword evidence="18" id="KW-0472">Membrane</keyword>
<dbReference type="AlphaFoldDB" id="A0A7D9HLG7"/>
<evidence type="ECO:0000256" key="8">
    <source>
        <dbReference type="ARBA" id="ARBA00004633"/>
    </source>
</evidence>
<evidence type="ECO:0000256" key="19">
    <source>
        <dbReference type="ARBA" id="ARBA00023228"/>
    </source>
</evidence>
<evidence type="ECO:0000256" key="16">
    <source>
        <dbReference type="ARBA" id="ARBA00023034"/>
    </source>
</evidence>
<evidence type="ECO:0000259" key="24">
    <source>
        <dbReference type="Pfam" id="PF16979"/>
    </source>
</evidence>
<evidence type="ECO:0000256" key="3">
    <source>
        <dbReference type="ARBA" id="ARBA00004220"/>
    </source>
</evidence>
<dbReference type="GO" id="GO:0005765">
    <property type="term" value="C:lysosomal membrane"/>
    <property type="evidence" value="ECO:0007669"/>
    <property type="project" value="UniProtKB-SubCell"/>
</dbReference>
<dbReference type="InterPro" id="IPR031567">
    <property type="entry name" value="CRIM_dom"/>
</dbReference>
<dbReference type="GO" id="GO:0000139">
    <property type="term" value="C:Golgi membrane"/>
    <property type="evidence" value="ECO:0007669"/>
    <property type="project" value="UniProtKB-SubCell"/>
</dbReference>
<keyword evidence="12" id="KW-0963">Cytoplasm</keyword>
<dbReference type="GO" id="GO:0005741">
    <property type="term" value="C:mitochondrial outer membrane"/>
    <property type="evidence" value="ECO:0007669"/>
    <property type="project" value="UniProtKB-SubCell"/>
</dbReference>
<comment type="similarity">
    <text evidence="9">Belongs to the SIN1 family.</text>
</comment>
<organism evidence="26 27">
    <name type="scientific">Paramuricea clavata</name>
    <name type="common">Red gorgonian</name>
    <name type="synonym">Violescent sea-whip</name>
    <dbReference type="NCBI Taxonomy" id="317549"/>
    <lineage>
        <taxon>Eukaryota</taxon>
        <taxon>Metazoa</taxon>
        <taxon>Cnidaria</taxon>
        <taxon>Anthozoa</taxon>
        <taxon>Octocorallia</taxon>
        <taxon>Malacalcyonacea</taxon>
        <taxon>Plexauridae</taxon>
        <taxon>Paramuricea</taxon>
    </lineage>
</organism>
<accession>A0A7D9HLG7</accession>
<dbReference type="OrthoDB" id="5981153at2759"/>
<dbReference type="GO" id="GO:0048471">
    <property type="term" value="C:perinuclear region of cytoplasm"/>
    <property type="evidence" value="ECO:0007669"/>
    <property type="project" value="UniProtKB-SubCell"/>
</dbReference>
<dbReference type="InterPro" id="IPR031313">
    <property type="entry name" value="Sin1_PH_dom"/>
</dbReference>
<evidence type="ECO:0000256" key="11">
    <source>
        <dbReference type="ARBA" id="ARBA00022475"/>
    </source>
</evidence>
<keyword evidence="14" id="KW-1000">Mitochondrion outer membrane</keyword>
<dbReference type="EMBL" id="CACRXK020001259">
    <property type="protein sequence ID" value="CAB3987977.1"/>
    <property type="molecule type" value="Genomic_DNA"/>
</dbReference>
<dbReference type="Pfam" id="PF25322">
    <property type="entry name" value="RBD_SIN1"/>
    <property type="match status" value="1"/>
</dbReference>
<evidence type="ECO:0000256" key="14">
    <source>
        <dbReference type="ARBA" id="ARBA00022787"/>
    </source>
</evidence>
<feature type="domain" description="SIN1-type PH" evidence="24">
    <location>
        <begin position="383"/>
        <end position="489"/>
    </location>
</feature>
<evidence type="ECO:0000256" key="4">
    <source>
        <dbReference type="ARBA" id="ARBA00004395"/>
    </source>
</evidence>
<keyword evidence="13" id="KW-0967">Endosome</keyword>
<sequence length="511" mass="58593">MAFMDNAQFVISQIRHSCVTSDDTGMSEIVIVNEETENEKLLQRRKFRDNADFAYSNSFDIEVSPMGSGHGNSVKKPLEGKIPRNAEAKCQSVPWKDPEPISATDFFELFPKKDLTDGGQAKAHDGQTKTDGKSVSKLTLLVKNSHNQPRNPFAHYGKFDGEGYSRTNKVRLFKIFFPSPKGNQQPLMNICLIVDGARVQDLIGLTMFKYTEEARKPKLKDDVKSYCLLIADEMDGEVDFDLPALDNGEMISKFDFKALALSYIEPEEKPVLPQPVSVPDIIVEVCEEKRGSSKFAVEGYDVKMKTVLEKMLKKRGIKRTGHEYVLVKKNDPMNAINLDDTLEKMDTTEFQLVKRTNIRTRKESNEKNGKIMPDQAEYFTLPQYKVFKVTMLQGFLHAKSEVHLGIDSKYIEITQNSQSSQRPFWNRSPRAVNIEMEYVAHSEVIRKSGNRSTFRLIYSNENRDFKNYDFECLQTTADEIVRKLENILNSSPKSESFKEYQRTRERRSKKS</sequence>
<evidence type="ECO:0000256" key="7">
    <source>
        <dbReference type="ARBA" id="ARBA00004556"/>
    </source>
</evidence>
<dbReference type="InterPro" id="IPR008828">
    <property type="entry name" value="Sin1/Avo1"/>
</dbReference>
<evidence type="ECO:0000259" key="23">
    <source>
        <dbReference type="Pfam" id="PF16978"/>
    </source>
</evidence>
<evidence type="ECO:0000256" key="21">
    <source>
        <dbReference type="ARBA" id="ARBA00023765"/>
    </source>
</evidence>
<evidence type="ECO:0000256" key="17">
    <source>
        <dbReference type="ARBA" id="ARBA00023128"/>
    </source>
</evidence>
<keyword evidence="20" id="KW-0539">Nucleus</keyword>
<gene>
    <name evidence="26" type="ORF">PACLA_8A081470</name>
</gene>
<reference evidence="26" key="1">
    <citation type="submission" date="2020-04" db="EMBL/GenBank/DDBJ databases">
        <authorList>
            <person name="Alioto T."/>
            <person name="Alioto T."/>
            <person name="Gomez Garrido J."/>
        </authorList>
    </citation>
    <scope>NUCLEOTIDE SEQUENCE</scope>
    <source>
        <strain evidence="26">A484AB</strain>
    </source>
</reference>
<evidence type="ECO:0000256" key="15">
    <source>
        <dbReference type="ARBA" id="ARBA00022824"/>
    </source>
</evidence>
<keyword evidence="16" id="KW-0333">Golgi apparatus</keyword>
<evidence type="ECO:0000256" key="13">
    <source>
        <dbReference type="ARBA" id="ARBA00022753"/>
    </source>
</evidence>
<evidence type="ECO:0000256" key="10">
    <source>
        <dbReference type="ARBA" id="ARBA00014183"/>
    </source>
</evidence>
<evidence type="ECO:0000256" key="5">
    <source>
        <dbReference type="ARBA" id="ARBA00004406"/>
    </source>
</evidence>
<evidence type="ECO:0000256" key="22">
    <source>
        <dbReference type="ARBA" id="ARBA00031431"/>
    </source>
</evidence>
<keyword evidence="27" id="KW-1185">Reference proteome</keyword>